<evidence type="ECO:0000313" key="3">
    <source>
        <dbReference type="EMBL" id="KRX25573.1"/>
    </source>
</evidence>
<gene>
    <name evidence="3" type="ORF">T07_12487</name>
    <name evidence="1" type="ORF">T07_5345</name>
    <name evidence="2" type="ORF">T07_7657</name>
</gene>
<accession>A0A0V0SH14</accession>
<proteinExistence type="predicted"/>
<name>A0A0V0SH14_9BILA</name>
<organism evidence="3 4">
    <name type="scientific">Trichinella nelsoni</name>
    <dbReference type="NCBI Taxonomy" id="6336"/>
    <lineage>
        <taxon>Eukaryota</taxon>
        <taxon>Metazoa</taxon>
        <taxon>Ecdysozoa</taxon>
        <taxon>Nematoda</taxon>
        <taxon>Enoplea</taxon>
        <taxon>Dorylaimia</taxon>
        <taxon>Trichinellida</taxon>
        <taxon>Trichinellidae</taxon>
        <taxon>Trichinella</taxon>
    </lineage>
</organism>
<reference evidence="3 4" key="1">
    <citation type="submission" date="2015-01" db="EMBL/GenBank/DDBJ databases">
        <title>Evolution of Trichinella species and genotypes.</title>
        <authorList>
            <person name="Korhonen P.K."/>
            <person name="Edoardo P."/>
            <person name="Giuseppe L.R."/>
            <person name="Gasser R.B."/>
        </authorList>
    </citation>
    <scope>NUCLEOTIDE SEQUENCE [LARGE SCALE GENOMIC DNA]</scope>
    <source>
        <strain evidence="3">ISS37</strain>
    </source>
</reference>
<comment type="caution">
    <text evidence="3">The sequence shown here is derived from an EMBL/GenBank/DDBJ whole genome shotgun (WGS) entry which is preliminary data.</text>
</comment>
<evidence type="ECO:0000313" key="2">
    <source>
        <dbReference type="EMBL" id="KRX22540.1"/>
    </source>
</evidence>
<evidence type="ECO:0000313" key="1">
    <source>
        <dbReference type="EMBL" id="KRX12792.1"/>
    </source>
</evidence>
<keyword evidence="4" id="KW-1185">Reference proteome</keyword>
<protein>
    <submittedName>
        <fullName evidence="3">Uncharacterized protein</fullName>
    </submittedName>
</protein>
<dbReference type="Proteomes" id="UP000054630">
    <property type="component" value="Unassembled WGS sequence"/>
</dbReference>
<dbReference type="AlphaFoldDB" id="A0A0V0SH14"/>
<dbReference type="EMBL" id="JYDL01000011">
    <property type="protein sequence ID" value="KRX25573.1"/>
    <property type="molecule type" value="Genomic_DNA"/>
</dbReference>
<sequence length="117" mass="13253">MSSSRETSALANTLRSAVLTDLTNTLPIAAAPRGSFTRKSPFDFLFSHGSCNLLLFISSEKILDIFVHQFECSKIISLYYRWFPPSRNESTKCCQKALGSHIRRGFQVYRSCSHARE</sequence>
<dbReference type="EMBL" id="JYDL01000269">
    <property type="protein sequence ID" value="KRX12792.1"/>
    <property type="molecule type" value="Genomic_DNA"/>
</dbReference>
<evidence type="ECO:0000313" key="4">
    <source>
        <dbReference type="Proteomes" id="UP000054630"/>
    </source>
</evidence>
<dbReference type="EMBL" id="JYDL01000031">
    <property type="protein sequence ID" value="KRX22540.1"/>
    <property type="molecule type" value="Genomic_DNA"/>
</dbReference>